<dbReference type="RefSeq" id="WP_237483697.1">
    <property type="nucleotide sequence ID" value="NZ_CAKLCM010000002.1"/>
</dbReference>
<name>A0ABN8DEQ3_9VIBR</name>
<sequence length="82" mass="9029">MNKLFPLYLVLLSASTLTAAATLSWSGKVPERDMITNIGVVQQQISWDVNGKHYQYSVQQAPSHQIKITEISETTAIVSPAI</sequence>
<accession>A0ABN8DEQ3</accession>
<dbReference type="Proteomes" id="UP000838160">
    <property type="component" value="Unassembled WGS sequence"/>
</dbReference>
<keyword evidence="3" id="KW-1185">Reference proteome</keyword>
<feature type="signal peptide" evidence="1">
    <location>
        <begin position="1"/>
        <end position="19"/>
    </location>
</feature>
<feature type="chain" id="PRO_5045588074" evidence="1">
    <location>
        <begin position="20"/>
        <end position="82"/>
    </location>
</feature>
<evidence type="ECO:0000313" key="3">
    <source>
        <dbReference type="Proteomes" id="UP000838160"/>
    </source>
</evidence>
<gene>
    <name evidence="2" type="ORF">VHP8226_00661</name>
</gene>
<dbReference type="EMBL" id="CAKLCM010000002">
    <property type="protein sequence ID" value="CAH0524987.1"/>
    <property type="molecule type" value="Genomic_DNA"/>
</dbReference>
<comment type="caution">
    <text evidence="2">The sequence shown here is derived from an EMBL/GenBank/DDBJ whole genome shotgun (WGS) entry which is preliminary data.</text>
</comment>
<evidence type="ECO:0000256" key="1">
    <source>
        <dbReference type="SAM" id="SignalP"/>
    </source>
</evidence>
<protein>
    <submittedName>
        <fullName evidence="2">Uncharacterized protein</fullName>
    </submittedName>
</protein>
<organism evidence="2 3">
    <name type="scientific">Vibrio hippocampi</name>
    <dbReference type="NCBI Taxonomy" id="654686"/>
    <lineage>
        <taxon>Bacteria</taxon>
        <taxon>Pseudomonadati</taxon>
        <taxon>Pseudomonadota</taxon>
        <taxon>Gammaproteobacteria</taxon>
        <taxon>Vibrionales</taxon>
        <taxon>Vibrionaceae</taxon>
        <taxon>Vibrio</taxon>
    </lineage>
</organism>
<evidence type="ECO:0000313" key="2">
    <source>
        <dbReference type="EMBL" id="CAH0524987.1"/>
    </source>
</evidence>
<keyword evidence="1" id="KW-0732">Signal</keyword>
<reference evidence="2" key="1">
    <citation type="submission" date="2021-12" db="EMBL/GenBank/DDBJ databases">
        <authorList>
            <person name="Rodrigo-Torres L."/>
            <person name="Arahal R. D."/>
            <person name="Lucena T."/>
        </authorList>
    </citation>
    <scope>NUCLEOTIDE SEQUENCE</scope>
    <source>
        <strain evidence="2">CECT 8226</strain>
    </source>
</reference>
<proteinExistence type="predicted"/>